<feature type="compositionally biased region" description="Polar residues" evidence="1">
    <location>
        <begin position="85"/>
        <end position="98"/>
    </location>
</feature>
<organism evidence="2 3">
    <name type="scientific">Phakopsora pachyrhizi</name>
    <name type="common">Asian soybean rust disease fungus</name>
    <dbReference type="NCBI Taxonomy" id="170000"/>
    <lineage>
        <taxon>Eukaryota</taxon>
        <taxon>Fungi</taxon>
        <taxon>Dikarya</taxon>
        <taxon>Basidiomycota</taxon>
        <taxon>Pucciniomycotina</taxon>
        <taxon>Pucciniomycetes</taxon>
        <taxon>Pucciniales</taxon>
        <taxon>Phakopsoraceae</taxon>
        <taxon>Phakopsora</taxon>
    </lineage>
</organism>
<proteinExistence type="predicted"/>
<evidence type="ECO:0000313" key="2">
    <source>
        <dbReference type="EMBL" id="CAH7668223.1"/>
    </source>
</evidence>
<feature type="region of interest" description="Disordered" evidence="1">
    <location>
        <begin position="43"/>
        <end position="98"/>
    </location>
</feature>
<evidence type="ECO:0000256" key="1">
    <source>
        <dbReference type="SAM" id="MobiDB-lite"/>
    </source>
</evidence>
<gene>
    <name evidence="2" type="ORF">PPACK8108_LOCUS2696</name>
</gene>
<feature type="region of interest" description="Disordered" evidence="1">
    <location>
        <begin position="610"/>
        <end position="633"/>
    </location>
</feature>
<accession>A0AAV0AL70</accession>
<dbReference type="AlphaFoldDB" id="A0AAV0AL70"/>
<comment type="caution">
    <text evidence="2">The sequence shown here is derived from an EMBL/GenBank/DDBJ whole genome shotgun (WGS) entry which is preliminary data.</text>
</comment>
<sequence>MTPLENNTHLSSAPFPHPTVSFLCPISSPPTFLNTNTGFITEHNEMEQDDNSNGNSGHNDDEDEEEEEEEDEDEDEDEEEDNDTNEVNTSFKNQRGTSVTNKLSVNHQLANPNLKNYQGTLTESETNPIDINMEASSQDAIFDGEIEVITKEAFLKNITVANRHLCLVIDNPSLPSYIRGKVKEAIDLLRADEEKVISGQPLPLDSNIKIGNAALLRKRKRPKNKKVIKNKKTFTAAPETSLGIESNIITVNNPGIANSTQTVSNDQQAIIAESEANSMHIPDTQEPQSMTGVQIPSQVETSTFLTCSNISHQHTNSNVSGDPNNINSTLMVGRPYSNCTFFDSDSAINPAVTNSANTLIPEVPLSVPVSCPSRFFLQHEDVLSATLGSIYHLKTSSWNITLGSILALIKNINSRIEGVELPNYLPSGIEIKSDYSTSISQWLKHLDDVGLDIFLAKSNEPFFSEDILNTNMLLDFNTPVGHLPKNIHDIVYIMQPICNPPIAQQMIWANLLFESLHLVARDIIAPVKFVPQQVTTENPLSVEYALAGFFASCFSFNKNRGAILPMEGCKANDNTIKDPAAGTFKNLDGFVDKIVHVLIAINMVQAHAKCQDNPAGPSSSIRPKRKGKASSSSIETVSSKTLQLVYKEIGLERPLYCLLMAFCAAGVRGLMLGSNNWRKCGALESLQIITLSNEILKLKGNDFEEPYWPRTSKYILQIIKSCFLPADPKSHKPMCPSRYEIAKCIVLDFGDTWHSKVDDSKKQHLSLPKKALVNAVISELS</sequence>
<name>A0AAV0AL70_PHAPC</name>
<dbReference type="Proteomes" id="UP001153365">
    <property type="component" value="Unassembled WGS sequence"/>
</dbReference>
<feature type="compositionally biased region" description="Acidic residues" evidence="1">
    <location>
        <begin position="60"/>
        <end position="84"/>
    </location>
</feature>
<dbReference type="EMBL" id="CALTRL010000450">
    <property type="protein sequence ID" value="CAH7668223.1"/>
    <property type="molecule type" value="Genomic_DNA"/>
</dbReference>
<reference evidence="2" key="1">
    <citation type="submission" date="2022-06" db="EMBL/GenBank/DDBJ databases">
        <authorList>
            <consortium name="SYNGENTA / RWTH Aachen University"/>
        </authorList>
    </citation>
    <scope>NUCLEOTIDE SEQUENCE</scope>
</reference>
<evidence type="ECO:0000313" key="3">
    <source>
        <dbReference type="Proteomes" id="UP001153365"/>
    </source>
</evidence>
<keyword evidence="3" id="KW-1185">Reference proteome</keyword>
<protein>
    <submittedName>
        <fullName evidence="2">Uncharacterized protein</fullName>
    </submittedName>
</protein>